<dbReference type="Proteomes" id="UP001178507">
    <property type="component" value="Unassembled WGS sequence"/>
</dbReference>
<keyword evidence="3" id="KW-1185">Reference proteome</keyword>
<gene>
    <name evidence="1" type="ORF">EVOR1521_LOCUS13369</name>
    <name evidence="2" type="ORF">EVOR1521_LOCUS14897</name>
</gene>
<protein>
    <submittedName>
        <fullName evidence="2">Uncharacterized protein</fullName>
    </submittedName>
</protein>
<evidence type="ECO:0000313" key="1">
    <source>
        <dbReference type="EMBL" id="CAJ1387252.1"/>
    </source>
</evidence>
<evidence type="ECO:0000313" key="2">
    <source>
        <dbReference type="EMBL" id="CAJ1389233.1"/>
    </source>
</evidence>
<accession>A0AA36IK16</accession>
<evidence type="ECO:0000313" key="3">
    <source>
        <dbReference type="Proteomes" id="UP001178507"/>
    </source>
</evidence>
<dbReference type="EMBL" id="CAUJNA010001833">
    <property type="protein sequence ID" value="CAJ1389233.1"/>
    <property type="molecule type" value="Genomic_DNA"/>
</dbReference>
<feature type="non-terminal residue" evidence="2">
    <location>
        <position position="74"/>
    </location>
</feature>
<name>A0AA36IK16_9DINO</name>
<proteinExistence type="predicted"/>
<organism evidence="2 3">
    <name type="scientific">Effrenium voratum</name>
    <dbReference type="NCBI Taxonomy" id="2562239"/>
    <lineage>
        <taxon>Eukaryota</taxon>
        <taxon>Sar</taxon>
        <taxon>Alveolata</taxon>
        <taxon>Dinophyceae</taxon>
        <taxon>Suessiales</taxon>
        <taxon>Symbiodiniaceae</taxon>
        <taxon>Effrenium</taxon>
    </lineage>
</organism>
<comment type="caution">
    <text evidence="2">The sequence shown here is derived from an EMBL/GenBank/DDBJ whole genome shotgun (WGS) entry which is preliminary data.</text>
</comment>
<dbReference type="AlphaFoldDB" id="A0AA36IK16"/>
<reference evidence="2" key="1">
    <citation type="submission" date="2023-08" db="EMBL/GenBank/DDBJ databases">
        <authorList>
            <person name="Chen Y."/>
            <person name="Shah S."/>
            <person name="Dougan E. K."/>
            <person name="Thang M."/>
            <person name="Chan C."/>
        </authorList>
    </citation>
    <scope>NUCLEOTIDE SEQUENCE</scope>
</reference>
<sequence length="74" mass="8410">MREAIHEQTTRQPATIARHWANRLKSLLERAQELQPSELAALAETDAILQQVNSGKRVLLMSEILSSIQYPDLE</sequence>
<dbReference type="EMBL" id="CAUJNA010001490">
    <property type="protein sequence ID" value="CAJ1387252.1"/>
    <property type="molecule type" value="Genomic_DNA"/>
</dbReference>